<dbReference type="Pfam" id="PF12776">
    <property type="entry name" value="Myb_DNA-bind_3"/>
    <property type="match status" value="1"/>
</dbReference>
<evidence type="ECO:0000313" key="2">
    <source>
        <dbReference type="EMBL" id="VAH53487.1"/>
    </source>
</evidence>
<feature type="domain" description="Myb/SANT-like" evidence="1">
    <location>
        <begin position="1"/>
        <end position="66"/>
    </location>
</feature>
<accession>A0A9R1Q167</accession>
<reference evidence="2 3" key="1">
    <citation type="submission" date="2017-09" db="EMBL/GenBank/DDBJ databases">
        <authorList>
            <consortium name="International Durum Wheat Genome Sequencing Consortium (IDWGSC)"/>
            <person name="Milanesi L."/>
        </authorList>
    </citation>
    <scope>NUCLEOTIDE SEQUENCE [LARGE SCALE GENOMIC DNA]</scope>
    <source>
        <strain evidence="3">cv. Svevo</strain>
    </source>
</reference>
<gene>
    <name evidence="2" type="ORF">TRITD_2Bv1G244050</name>
</gene>
<dbReference type="InterPro" id="IPR024752">
    <property type="entry name" value="Myb/SANT-like_dom"/>
</dbReference>
<sequence>MDKVLLDVFVEHHNRGDQGQNGWKPHVYTAAIKAIRDKCGLHVTKEKICSRMKTFEKHYSTISKILS</sequence>
<dbReference type="AlphaFoldDB" id="A0A9R1Q167"/>
<dbReference type="PANTHER" id="PTHR46929">
    <property type="entry name" value="EXPRESSED PROTEIN"/>
    <property type="match status" value="1"/>
</dbReference>
<dbReference type="Proteomes" id="UP000324705">
    <property type="component" value="Chromosome 2B"/>
</dbReference>
<dbReference type="EMBL" id="LT934114">
    <property type="protein sequence ID" value="VAH53487.1"/>
    <property type="molecule type" value="Genomic_DNA"/>
</dbReference>
<keyword evidence="3" id="KW-1185">Reference proteome</keyword>
<evidence type="ECO:0000259" key="1">
    <source>
        <dbReference type="Pfam" id="PF12776"/>
    </source>
</evidence>
<dbReference type="Gramene" id="TRITD2Bv1G244050.1">
    <property type="protein sequence ID" value="TRITD2Bv1G244050.1"/>
    <property type="gene ID" value="TRITD2Bv1G244050"/>
</dbReference>
<evidence type="ECO:0000313" key="3">
    <source>
        <dbReference type="Proteomes" id="UP000324705"/>
    </source>
</evidence>
<name>A0A9R1Q167_TRITD</name>
<proteinExistence type="predicted"/>
<organism evidence="2 3">
    <name type="scientific">Triticum turgidum subsp. durum</name>
    <name type="common">Durum wheat</name>
    <name type="synonym">Triticum durum</name>
    <dbReference type="NCBI Taxonomy" id="4567"/>
    <lineage>
        <taxon>Eukaryota</taxon>
        <taxon>Viridiplantae</taxon>
        <taxon>Streptophyta</taxon>
        <taxon>Embryophyta</taxon>
        <taxon>Tracheophyta</taxon>
        <taxon>Spermatophyta</taxon>
        <taxon>Magnoliopsida</taxon>
        <taxon>Liliopsida</taxon>
        <taxon>Poales</taxon>
        <taxon>Poaceae</taxon>
        <taxon>BOP clade</taxon>
        <taxon>Pooideae</taxon>
        <taxon>Triticodae</taxon>
        <taxon>Triticeae</taxon>
        <taxon>Triticinae</taxon>
        <taxon>Triticum</taxon>
    </lineage>
</organism>
<dbReference type="PANTHER" id="PTHR46929:SF30">
    <property type="entry name" value="MYB_SANT-LIKE DOMAIN-CONTAINING PROTEIN"/>
    <property type="match status" value="1"/>
</dbReference>
<protein>
    <recommendedName>
        <fullName evidence="1">Myb/SANT-like domain-containing protein</fullName>
    </recommendedName>
</protein>